<keyword evidence="2 5" id="KW-0812">Transmembrane</keyword>
<dbReference type="Pfam" id="PF01957">
    <property type="entry name" value="NfeD"/>
    <property type="match status" value="1"/>
</dbReference>
<comment type="subcellular location">
    <subcellularLocation>
        <location evidence="1">Membrane</location>
        <topology evidence="1">Multi-pass membrane protein</topology>
    </subcellularLocation>
</comment>
<evidence type="ECO:0000256" key="4">
    <source>
        <dbReference type="ARBA" id="ARBA00023136"/>
    </source>
</evidence>
<dbReference type="AlphaFoldDB" id="A0A4R1CI95"/>
<proteinExistence type="predicted"/>
<feature type="domain" description="NfeD-like C-terminal" evidence="6">
    <location>
        <begin position="88"/>
        <end position="146"/>
    </location>
</feature>
<evidence type="ECO:0000256" key="5">
    <source>
        <dbReference type="SAM" id="Phobius"/>
    </source>
</evidence>
<dbReference type="SUPFAM" id="SSF141322">
    <property type="entry name" value="NfeD domain-like"/>
    <property type="match status" value="1"/>
</dbReference>
<gene>
    <name evidence="7" type="ORF">EPD65_01455</name>
</gene>
<dbReference type="InterPro" id="IPR012340">
    <property type="entry name" value="NA-bd_OB-fold"/>
</dbReference>
<keyword evidence="8" id="KW-1185">Reference proteome</keyword>
<reference evidence="7 8" key="1">
    <citation type="submission" date="2019-03" db="EMBL/GenBank/DDBJ databases">
        <authorList>
            <person name="Kim M.K.M."/>
        </authorList>
    </citation>
    <scope>NUCLEOTIDE SEQUENCE [LARGE SCALE GENOMIC DNA]</scope>
    <source>
        <strain evidence="7 8">18JY15-6</strain>
    </source>
</reference>
<dbReference type="RefSeq" id="WP_131581252.1">
    <property type="nucleotide sequence ID" value="NZ_SJZJ01000002.1"/>
</dbReference>
<evidence type="ECO:0000256" key="3">
    <source>
        <dbReference type="ARBA" id="ARBA00022989"/>
    </source>
</evidence>
<dbReference type="PANTHER" id="PTHR33507:SF3">
    <property type="entry name" value="INNER MEMBRANE PROTEIN YBBJ"/>
    <property type="match status" value="1"/>
</dbReference>
<dbReference type="OrthoDB" id="9792945at2"/>
<protein>
    <submittedName>
        <fullName evidence="7">NfeD family protein</fullName>
    </submittedName>
</protein>
<dbReference type="PANTHER" id="PTHR33507">
    <property type="entry name" value="INNER MEMBRANE PROTEIN YBBJ"/>
    <property type="match status" value="1"/>
</dbReference>
<dbReference type="InterPro" id="IPR002810">
    <property type="entry name" value="NfeD-like_C"/>
</dbReference>
<comment type="caution">
    <text evidence="7">The sequence shown here is derived from an EMBL/GenBank/DDBJ whole genome shotgun (WGS) entry which is preliminary data.</text>
</comment>
<keyword evidence="3 5" id="KW-1133">Transmembrane helix</keyword>
<accession>A0A4R1CI95</accession>
<name>A0A4R1CI95_9ACTN</name>
<evidence type="ECO:0000313" key="7">
    <source>
        <dbReference type="EMBL" id="TCJ30731.1"/>
    </source>
</evidence>
<dbReference type="Proteomes" id="UP000295453">
    <property type="component" value="Unassembled WGS sequence"/>
</dbReference>
<dbReference type="Gene3D" id="2.40.50.140">
    <property type="entry name" value="Nucleic acid-binding proteins"/>
    <property type="match status" value="1"/>
</dbReference>
<evidence type="ECO:0000259" key="6">
    <source>
        <dbReference type="Pfam" id="PF01957"/>
    </source>
</evidence>
<keyword evidence="4 5" id="KW-0472">Membrane</keyword>
<dbReference type="EMBL" id="SJZJ01000002">
    <property type="protein sequence ID" value="TCJ30731.1"/>
    <property type="molecule type" value="Genomic_DNA"/>
</dbReference>
<feature type="transmembrane region" description="Helical" evidence="5">
    <location>
        <begin position="50"/>
        <end position="69"/>
    </location>
</feature>
<organism evidence="7 8">
    <name type="scientific">Nocardioides jejuensis</name>
    <dbReference type="NCBI Taxonomy" id="2502782"/>
    <lineage>
        <taxon>Bacteria</taxon>
        <taxon>Bacillati</taxon>
        <taxon>Actinomycetota</taxon>
        <taxon>Actinomycetes</taxon>
        <taxon>Propionibacteriales</taxon>
        <taxon>Nocardioidaceae</taxon>
        <taxon>Nocardioides</taxon>
    </lineage>
</organism>
<dbReference type="GO" id="GO:0005886">
    <property type="term" value="C:plasma membrane"/>
    <property type="evidence" value="ECO:0007669"/>
    <property type="project" value="TreeGrafter"/>
</dbReference>
<evidence type="ECO:0000313" key="8">
    <source>
        <dbReference type="Proteomes" id="UP000295453"/>
    </source>
</evidence>
<dbReference type="InterPro" id="IPR052165">
    <property type="entry name" value="Membrane_assoc_protease"/>
</dbReference>
<evidence type="ECO:0000256" key="1">
    <source>
        <dbReference type="ARBA" id="ARBA00004141"/>
    </source>
</evidence>
<sequence>MEWIRGHAWEAWVGLAFVLAALELASLDFVLLMLAGGALAGAVAAAFGAGWVLQVIIAGIAAVAALGLVRPALLHRLHRSPGTALGIQRYVGMRAVVTTRIAGHEPGAVRLDGETWTATAADGVALEPGRSVDVIEIRGATAVVRPSVEGE</sequence>
<evidence type="ECO:0000256" key="2">
    <source>
        <dbReference type="ARBA" id="ARBA00022692"/>
    </source>
</evidence>